<dbReference type="Proteomes" id="UP000499080">
    <property type="component" value="Unassembled WGS sequence"/>
</dbReference>
<name>A0A4Y2SQQ3_ARAVE</name>
<gene>
    <name evidence="2" type="ORF">AVEN_213533_1</name>
</gene>
<accession>A0A4Y2SQQ3</accession>
<organism evidence="2 3">
    <name type="scientific">Araneus ventricosus</name>
    <name type="common">Orbweaver spider</name>
    <name type="synonym">Epeira ventricosa</name>
    <dbReference type="NCBI Taxonomy" id="182803"/>
    <lineage>
        <taxon>Eukaryota</taxon>
        <taxon>Metazoa</taxon>
        <taxon>Ecdysozoa</taxon>
        <taxon>Arthropoda</taxon>
        <taxon>Chelicerata</taxon>
        <taxon>Arachnida</taxon>
        <taxon>Araneae</taxon>
        <taxon>Araneomorphae</taxon>
        <taxon>Entelegynae</taxon>
        <taxon>Araneoidea</taxon>
        <taxon>Araneidae</taxon>
        <taxon>Araneus</taxon>
    </lineage>
</organism>
<evidence type="ECO:0000313" key="3">
    <source>
        <dbReference type="Proteomes" id="UP000499080"/>
    </source>
</evidence>
<dbReference type="EMBL" id="BGPR01022725">
    <property type="protein sequence ID" value="GBN89315.1"/>
    <property type="molecule type" value="Genomic_DNA"/>
</dbReference>
<dbReference type="AlphaFoldDB" id="A0A4Y2SQQ3"/>
<comment type="caution">
    <text evidence="2">The sequence shown here is derived from an EMBL/GenBank/DDBJ whole genome shotgun (WGS) entry which is preliminary data.</text>
</comment>
<sequence>MPNVTVRTVLNGIVPLSPSTASRRPNVPFRTGQSRCPQAQLRGAQMSRFERDSLVVPKHSFGTPKCPVFPKHSFRAPKCTVFKKGAIHDNYFKQKGAKNQKIGR</sequence>
<evidence type="ECO:0000313" key="2">
    <source>
        <dbReference type="EMBL" id="GBN89315.1"/>
    </source>
</evidence>
<protein>
    <submittedName>
        <fullName evidence="2">Uncharacterized protein</fullName>
    </submittedName>
</protein>
<reference evidence="2 3" key="1">
    <citation type="journal article" date="2019" name="Sci. Rep.">
        <title>Orb-weaving spider Araneus ventricosus genome elucidates the spidroin gene catalogue.</title>
        <authorList>
            <person name="Kono N."/>
            <person name="Nakamura H."/>
            <person name="Ohtoshi R."/>
            <person name="Moran D.A.P."/>
            <person name="Shinohara A."/>
            <person name="Yoshida Y."/>
            <person name="Fujiwara M."/>
            <person name="Mori M."/>
            <person name="Tomita M."/>
            <person name="Arakawa K."/>
        </authorList>
    </citation>
    <scope>NUCLEOTIDE SEQUENCE [LARGE SCALE GENOMIC DNA]</scope>
</reference>
<proteinExistence type="predicted"/>
<feature type="region of interest" description="Disordered" evidence="1">
    <location>
        <begin position="16"/>
        <end position="41"/>
    </location>
</feature>
<keyword evidence="3" id="KW-1185">Reference proteome</keyword>
<evidence type="ECO:0000256" key="1">
    <source>
        <dbReference type="SAM" id="MobiDB-lite"/>
    </source>
</evidence>